<organism evidence="2 3">
    <name type="scientific">Amycolatopsis heterodermiae</name>
    <dbReference type="NCBI Taxonomy" id="3110235"/>
    <lineage>
        <taxon>Bacteria</taxon>
        <taxon>Bacillati</taxon>
        <taxon>Actinomycetota</taxon>
        <taxon>Actinomycetes</taxon>
        <taxon>Pseudonocardiales</taxon>
        <taxon>Pseudonocardiaceae</taxon>
        <taxon>Amycolatopsis</taxon>
    </lineage>
</organism>
<keyword evidence="3" id="KW-1185">Reference proteome</keyword>
<dbReference type="InterPro" id="IPR000121">
    <property type="entry name" value="PEP_util_C"/>
</dbReference>
<feature type="domain" description="PEP-utilising enzyme C-terminal" evidence="1">
    <location>
        <begin position="199"/>
        <end position="393"/>
    </location>
</feature>
<evidence type="ECO:0000259" key="1">
    <source>
        <dbReference type="Pfam" id="PF02896"/>
    </source>
</evidence>
<dbReference type="RefSeq" id="WP_323330213.1">
    <property type="nucleotide sequence ID" value="NZ_JAYFSI010000005.1"/>
</dbReference>
<dbReference type="PANTHER" id="PTHR46244:SF6">
    <property type="entry name" value="PHOSPHOENOLPYRUVATE-PROTEIN PHOSPHOTRANSFERASE"/>
    <property type="match status" value="1"/>
</dbReference>
<comment type="caution">
    <text evidence="2">The sequence shown here is derived from an EMBL/GenBank/DDBJ whole genome shotgun (WGS) entry which is preliminary data.</text>
</comment>
<dbReference type="Pfam" id="PF02896">
    <property type="entry name" value="PEP-utilizers_C"/>
    <property type="match status" value="1"/>
</dbReference>
<dbReference type="SUPFAM" id="SSF51621">
    <property type="entry name" value="Phosphoenolpyruvate/pyruvate domain"/>
    <property type="match status" value="1"/>
</dbReference>
<proteinExistence type="predicted"/>
<dbReference type="InterPro" id="IPR016059">
    <property type="entry name" value="DNA_ligase_ATP-dep_CS"/>
</dbReference>
<name>A0ABU5RAI8_9PSEU</name>
<dbReference type="InterPro" id="IPR050499">
    <property type="entry name" value="PEP-utilizing_PTS_enzyme"/>
</dbReference>
<accession>A0ABU5RAI8</accession>
<sequence>MTDEPAPAGAGTPATLRTRTLAMPDLPFTAVAHRGEPPETGTETLLLVERSLSFGAVRVALEDARVAGIVVGDPYVPDHARKMLREGGKALVRCDEDLSAVVDGARYQVDEHGLIDLGRLPVPVSAICSYFTDDTERLYQRWNVRDVGYFRLKFCLFRLYAEEPSAYAKPDLIADQLTGELERLARRGWRRVRLVLSDPTTSELRELGIDVPREANPELGARGPREAQRWWPELQAIDALLRAHPELEVEVSIPFVSSIAEYELVADMVRTEGLTGRIRLGFTLEVPAMVYALPELMARCRPAFVAVGTSDLFAFVNAIDRSHSTLKVDPFSAVNRQVVTQIATAAAELGVPFFFCGELRHSPAALREFVARGCTELIAGPSAIELARMVRASAERKQDGERVP</sequence>
<dbReference type="PROSITE" id="PS00697">
    <property type="entry name" value="DNA_LIGASE_A1"/>
    <property type="match status" value="1"/>
</dbReference>
<dbReference type="InterPro" id="IPR040442">
    <property type="entry name" value="Pyrv_kinase-like_dom_sf"/>
</dbReference>
<dbReference type="InterPro" id="IPR015813">
    <property type="entry name" value="Pyrv/PenolPyrv_kinase-like_dom"/>
</dbReference>
<evidence type="ECO:0000313" key="3">
    <source>
        <dbReference type="Proteomes" id="UP001304298"/>
    </source>
</evidence>
<dbReference type="Proteomes" id="UP001304298">
    <property type="component" value="Unassembled WGS sequence"/>
</dbReference>
<dbReference type="Gene3D" id="3.20.20.60">
    <property type="entry name" value="Phosphoenolpyruvate-binding domains"/>
    <property type="match status" value="1"/>
</dbReference>
<dbReference type="EMBL" id="JAYFSI010000005">
    <property type="protein sequence ID" value="MEA5362620.1"/>
    <property type="molecule type" value="Genomic_DNA"/>
</dbReference>
<gene>
    <name evidence="2" type="ORF">VA596_24000</name>
</gene>
<evidence type="ECO:0000313" key="2">
    <source>
        <dbReference type="EMBL" id="MEA5362620.1"/>
    </source>
</evidence>
<reference evidence="2 3" key="1">
    <citation type="submission" date="2023-12" db="EMBL/GenBank/DDBJ databases">
        <title>Amycolatopsis sp. V23-08.</title>
        <authorList>
            <person name="Somphong A."/>
        </authorList>
    </citation>
    <scope>NUCLEOTIDE SEQUENCE [LARGE SCALE GENOMIC DNA]</scope>
    <source>
        <strain evidence="2 3">V23-08</strain>
    </source>
</reference>
<protein>
    <submittedName>
        <fullName evidence="2">PEP-binding protein</fullName>
    </submittedName>
</protein>
<dbReference type="PANTHER" id="PTHR46244">
    <property type="entry name" value="PHOSPHOENOLPYRUVATE-PROTEIN PHOSPHOTRANSFERASE"/>
    <property type="match status" value="1"/>
</dbReference>